<dbReference type="SUPFAM" id="SSF81383">
    <property type="entry name" value="F-box domain"/>
    <property type="match status" value="1"/>
</dbReference>
<dbReference type="PROSITE" id="PS50181">
    <property type="entry name" value="FBOX"/>
    <property type="match status" value="1"/>
</dbReference>
<reference evidence="2" key="1">
    <citation type="submission" date="2021-02" db="EMBL/GenBank/DDBJ databases">
        <authorList>
            <person name="Nowell W R."/>
        </authorList>
    </citation>
    <scope>NUCLEOTIDE SEQUENCE</scope>
</reference>
<protein>
    <recommendedName>
        <fullName evidence="1">F-box domain-containing protein</fullName>
    </recommendedName>
</protein>
<dbReference type="Proteomes" id="UP000663854">
    <property type="component" value="Unassembled WGS sequence"/>
</dbReference>
<dbReference type="Pfam" id="PF00646">
    <property type="entry name" value="F-box"/>
    <property type="match status" value="1"/>
</dbReference>
<evidence type="ECO:0000313" key="4">
    <source>
        <dbReference type="Proteomes" id="UP000663854"/>
    </source>
</evidence>
<evidence type="ECO:0000313" key="3">
    <source>
        <dbReference type="EMBL" id="CAF1607699.1"/>
    </source>
</evidence>
<dbReference type="InterPro" id="IPR036047">
    <property type="entry name" value="F-box-like_dom_sf"/>
</dbReference>
<keyword evidence="5" id="KW-1185">Reference proteome</keyword>
<dbReference type="InterPro" id="IPR001810">
    <property type="entry name" value="F-box_dom"/>
</dbReference>
<dbReference type="Gene3D" id="3.80.10.10">
    <property type="entry name" value="Ribonuclease Inhibitor"/>
    <property type="match status" value="1"/>
</dbReference>
<dbReference type="EMBL" id="CAJNOH010004220">
    <property type="protein sequence ID" value="CAF1362940.1"/>
    <property type="molecule type" value="Genomic_DNA"/>
</dbReference>
<gene>
    <name evidence="3" type="ORF">JXQ802_LOCUS49023</name>
    <name evidence="2" type="ORF">PYM288_LOCUS32970</name>
</gene>
<accession>A0A815IA33</accession>
<sequence>MNMENSFIQLTDLPDEILLNILKQISHVDVLYSLIGVNKRLNNIGHDRIFTSYLNLMISCSHGNIYPLPNPILDRFCFQILPEIHDNIQWLNLESSSMKRILLSTNYPNLYRLDLYDLDIEKAKDFFTENTSVIHKFKNQISSLAIHITKGENLITRKNMIEHTFIQIFIIFDKLQYLDFGSHSINFQRFFFTILPPTLFSSTLLELRVSLKRFIDCLYLLDGRFNQLHTLKVNIAFIEQNSKINNKEKLPNLRYFSLHCKNDTNYYDEEIKPLVQRMMNLETLNFIFLFRNFNQIDLRSNEDIHQTFKYFKDYQIISYVYYFEKRNESELFKYVSYISLFDEHPFEHEFFLQIPQSFPFLKKLSLVNEKGQNNKQCIKSSNHHQNLPIIKYPCLIQLDFVQVHEDYIEQFLLDIKTYLPYNVTVLSDYQSMKNVTHYFRRMATQFNCSKVRYIPTSYVTQLPKHFKNYFLSTYIHKFSLLFQ</sequence>
<proteinExistence type="predicted"/>
<evidence type="ECO:0000313" key="5">
    <source>
        <dbReference type="Proteomes" id="UP000663870"/>
    </source>
</evidence>
<feature type="domain" description="F-box" evidence="1">
    <location>
        <begin position="7"/>
        <end position="56"/>
    </location>
</feature>
<dbReference type="AlphaFoldDB" id="A0A815IA33"/>
<dbReference type="EMBL" id="CAJNOL010005620">
    <property type="protein sequence ID" value="CAF1607699.1"/>
    <property type="molecule type" value="Genomic_DNA"/>
</dbReference>
<organism evidence="2 4">
    <name type="scientific">Rotaria sordida</name>
    <dbReference type="NCBI Taxonomy" id="392033"/>
    <lineage>
        <taxon>Eukaryota</taxon>
        <taxon>Metazoa</taxon>
        <taxon>Spiralia</taxon>
        <taxon>Gnathifera</taxon>
        <taxon>Rotifera</taxon>
        <taxon>Eurotatoria</taxon>
        <taxon>Bdelloidea</taxon>
        <taxon>Philodinida</taxon>
        <taxon>Philodinidae</taxon>
        <taxon>Rotaria</taxon>
    </lineage>
</organism>
<dbReference type="Proteomes" id="UP000663870">
    <property type="component" value="Unassembled WGS sequence"/>
</dbReference>
<comment type="caution">
    <text evidence="2">The sequence shown here is derived from an EMBL/GenBank/DDBJ whole genome shotgun (WGS) entry which is preliminary data.</text>
</comment>
<dbReference type="CDD" id="cd09917">
    <property type="entry name" value="F-box_SF"/>
    <property type="match status" value="1"/>
</dbReference>
<evidence type="ECO:0000259" key="1">
    <source>
        <dbReference type="PROSITE" id="PS50181"/>
    </source>
</evidence>
<dbReference type="InterPro" id="IPR032675">
    <property type="entry name" value="LRR_dom_sf"/>
</dbReference>
<name>A0A815IA33_9BILA</name>
<evidence type="ECO:0000313" key="2">
    <source>
        <dbReference type="EMBL" id="CAF1362940.1"/>
    </source>
</evidence>